<keyword evidence="5" id="KW-0472">Membrane</keyword>
<dbReference type="SMART" id="SM01049">
    <property type="entry name" value="Cache_2"/>
    <property type="match status" value="1"/>
</dbReference>
<reference evidence="12" key="1">
    <citation type="submission" date="2017-05" db="EMBL/GenBank/DDBJ databases">
        <authorList>
            <person name="Sharma S."/>
            <person name="Sidhu C."/>
            <person name="Pinnaka A.K."/>
        </authorList>
    </citation>
    <scope>NUCLEOTIDE SEQUENCE [LARGE SCALE GENOMIC DNA]</scope>
    <source>
        <strain evidence="12">AK93</strain>
    </source>
</reference>
<evidence type="ECO:0000256" key="4">
    <source>
        <dbReference type="ARBA" id="ARBA00022989"/>
    </source>
</evidence>
<dbReference type="PROSITE" id="PS50111">
    <property type="entry name" value="CHEMOTAXIS_TRANSDUC_2"/>
    <property type="match status" value="1"/>
</dbReference>
<dbReference type="PANTHER" id="PTHR32089">
    <property type="entry name" value="METHYL-ACCEPTING CHEMOTAXIS PROTEIN MCPB"/>
    <property type="match status" value="1"/>
</dbReference>
<dbReference type="Proteomes" id="UP000256763">
    <property type="component" value="Unassembled WGS sequence"/>
</dbReference>
<dbReference type="InterPro" id="IPR033480">
    <property type="entry name" value="sCache_2"/>
</dbReference>
<evidence type="ECO:0000256" key="1">
    <source>
        <dbReference type="ARBA" id="ARBA00004651"/>
    </source>
</evidence>
<evidence type="ECO:0000313" key="12">
    <source>
        <dbReference type="Proteomes" id="UP000256763"/>
    </source>
</evidence>
<dbReference type="GO" id="GO:0007165">
    <property type="term" value="P:signal transduction"/>
    <property type="evidence" value="ECO:0007669"/>
    <property type="project" value="UniProtKB-KW"/>
</dbReference>
<dbReference type="GO" id="GO:0006935">
    <property type="term" value="P:chemotaxis"/>
    <property type="evidence" value="ECO:0007669"/>
    <property type="project" value="UniProtKB-ARBA"/>
</dbReference>
<dbReference type="RefSeq" id="WP_116303769.1">
    <property type="nucleotide sequence ID" value="NZ_NFZV01000028.1"/>
</dbReference>
<protein>
    <submittedName>
        <fullName evidence="11">Chemotaxis protein</fullName>
    </submittedName>
</protein>
<dbReference type="Pfam" id="PF17200">
    <property type="entry name" value="sCache_2"/>
    <property type="match status" value="1"/>
</dbReference>
<dbReference type="PROSITE" id="PS50885">
    <property type="entry name" value="HAMP"/>
    <property type="match status" value="1"/>
</dbReference>
<keyword evidence="12" id="KW-1185">Reference proteome</keyword>
<dbReference type="AlphaFoldDB" id="A0A3E0WI15"/>
<sequence>MRVTIRTRILLLALVPLIVVATLLTTYNLLQSRATGQQAVDRFAEQMMSDRRHELRNYLQLAFTSIEHLRERPDALTNPEVQEEAKQILRRLRFDDAGDIGYIFVYDRNGVNIAHGVNPALEGRNLIGFQDPNGVYLIRELLAAANRGGGFVEYAWENPDRAVGPKLAYAAMLEEWGWAIGTGFWVEGLHEQIEGIESGVHEALGAAFVRSLLAALGSVLGIAALAVVVARSINAPLRRSLTAMHDVARGDGDLTRRLNIDTRDEFRELAGAFNAFADQVGGLVRGIRESASSITGSTRELNRIMEEVERGVNRQQDESAQAASAIHQLTAASHQVAESAQYAAVATDKAERQVEAAQALLERAITVINGLADRVETGVSVVDKLGEESENIGGVLDVIRGIAEQTNLLALNAAIEAARAGDAGRGFAVVADEVRTLASRTQTSTQEIQGMIERLQAGAQEVTQVIEGVRDRSRSTVEEARQVEDALATVLDAVNTINTQNAQIASAAEEQTAMSDAVNQNMQQIVAIIEQTGNGTRRVGEHTRSLAQTNSELAAKVSRYRI</sequence>
<evidence type="ECO:0000256" key="5">
    <source>
        <dbReference type="ARBA" id="ARBA00023136"/>
    </source>
</evidence>
<dbReference type="Gene3D" id="1.10.287.950">
    <property type="entry name" value="Methyl-accepting chemotaxis protein"/>
    <property type="match status" value="1"/>
</dbReference>
<dbReference type="Pfam" id="PF00015">
    <property type="entry name" value="MCPsignal"/>
    <property type="match status" value="1"/>
</dbReference>
<dbReference type="InterPro" id="IPR004089">
    <property type="entry name" value="MCPsignal_dom"/>
</dbReference>
<dbReference type="FunFam" id="1.10.287.950:FF:000001">
    <property type="entry name" value="Methyl-accepting chemotaxis sensory transducer"/>
    <property type="match status" value="1"/>
</dbReference>
<organism evidence="11 12">
    <name type="scientific">Alkalilimnicola ehrlichii</name>
    <dbReference type="NCBI Taxonomy" id="351052"/>
    <lineage>
        <taxon>Bacteria</taxon>
        <taxon>Pseudomonadati</taxon>
        <taxon>Pseudomonadota</taxon>
        <taxon>Gammaproteobacteria</taxon>
        <taxon>Chromatiales</taxon>
        <taxon>Ectothiorhodospiraceae</taxon>
        <taxon>Alkalilimnicola</taxon>
    </lineage>
</organism>
<dbReference type="SUPFAM" id="SSF58104">
    <property type="entry name" value="Methyl-accepting chemotaxis protein (MCP) signaling domain"/>
    <property type="match status" value="1"/>
</dbReference>
<evidence type="ECO:0000256" key="7">
    <source>
        <dbReference type="ARBA" id="ARBA00029447"/>
    </source>
</evidence>
<dbReference type="EMBL" id="NFZW01000027">
    <property type="protein sequence ID" value="RFA32620.1"/>
    <property type="molecule type" value="Genomic_DNA"/>
</dbReference>
<evidence type="ECO:0000256" key="6">
    <source>
        <dbReference type="ARBA" id="ARBA00023224"/>
    </source>
</evidence>
<evidence type="ECO:0000259" key="10">
    <source>
        <dbReference type="PROSITE" id="PS50885"/>
    </source>
</evidence>
<comment type="similarity">
    <text evidence="7">Belongs to the methyl-accepting chemotaxis (MCP) protein family.</text>
</comment>
<comment type="subcellular location">
    <subcellularLocation>
        <location evidence="1">Cell membrane</location>
        <topology evidence="1">Multi-pass membrane protein</topology>
    </subcellularLocation>
</comment>
<evidence type="ECO:0000313" key="11">
    <source>
        <dbReference type="EMBL" id="RFA32620.1"/>
    </source>
</evidence>
<keyword evidence="4" id="KW-1133">Transmembrane helix</keyword>
<dbReference type="SMART" id="SM00283">
    <property type="entry name" value="MA"/>
    <property type="match status" value="1"/>
</dbReference>
<name>A0A3E0WI15_9GAMM</name>
<evidence type="ECO:0000256" key="3">
    <source>
        <dbReference type="ARBA" id="ARBA00022692"/>
    </source>
</evidence>
<feature type="domain" description="Methyl-accepting transducer" evidence="9">
    <location>
        <begin position="290"/>
        <end position="526"/>
    </location>
</feature>
<keyword evidence="3" id="KW-0812">Transmembrane</keyword>
<dbReference type="SMART" id="SM00304">
    <property type="entry name" value="HAMP"/>
    <property type="match status" value="1"/>
</dbReference>
<dbReference type="GO" id="GO:0005886">
    <property type="term" value="C:plasma membrane"/>
    <property type="evidence" value="ECO:0007669"/>
    <property type="project" value="UniProtKB-SubCell"/>
</dbReference>
<evidence type="ECO:0000259" key="9">
    <source>
        <dbReference type="PROSITE" id="PS50111"/>
    </source>
</evidence>
<gene>
    <name evidence="11" type="ORF">CAL65_19300</name>
</gene>
<dbReference type="Pfam" id="PF00672">
    <property type="entry name" value="HAMP"/>
    <property type="match status" value="1"/>
</dbReference>
<dbReference type="CDD" id="cd06225">
    <property type="entry name" value="HAMP"/>
    <property type="match status" value="1"/>
</dbReference>
<evidence type="ECO:0000256" key="2">
    <source>
        <dbReference type="ARBA" id="ARBA00022475"/>
    </source>
</evidence>
<dbReference type="OrthoDB" id="9781845at2"/>
<keyword evidence="2" id="KW-1003">Cell membrane</keyword>
<dbReference type="CDD" id="cd11386">
    <property type="entry name" value="MCP_signal"/>
    <property type="match status" value="1"/>
</dbReference>
<dbReference type="Gene3D" id="3.30.450.20">
    <property type="entry name" value="PAS domain"/>
    <property type="match status" value="1"/>
</dbReference>
<proteinExistence type="inferred from homology"/>
<comment type="caution">
    <text evidence="11">The sequence shown here is derived from an EMBL/GenBank/DDBJ whole genome shotgun (WGS) entry which is preliminary data.</text>
</comment>
<dbReference type="PANTHER" id="PTHR32089:SF119">
    <property type="entry name" value="METHYL-ACCEPTING CHEMOTAXIS PROTEIN CTPL"/>
    <property type="match status" value="1"/>
</dbReference>
<keyword evidence="6 8" id="KW-0807">Transducer</keyword>
<dbReference type="InterPro" id="IPR003660">
    <property type="entry name" value="HAMP_dom"/>
</dbReference>
<accession>A0A3E0WI15</accession>
<evidence type="ECO:0000256" key="8">
    <source>
        <dbReference type="PROSITE-ProRule" id="PRU00284"/>
    </source>
</evidence>
<feature type="domain" description="HAMP" evidence="10">
    <location>
        <begin position="231"/>
        <end position="285"/>
    </location>
</feature>